<dbReference type="Gene3D" id="1.10.220.160">
    <property type="match status" value="1"/>
</dbReference>
<name>V2X6H5_MONRO</name>
<proteinExistence type="predicted"/>
<dbReference type="STRING" id="1381753.V2X6H5"/>
<dbReference type="PROSITE" id="PS00518">
    <property type="entry name" value="ZF_RING_1"/>
    <property type="match status" value="1"/>
</dbReference>
<feature type="coiled-coil region" evidence="5">
    <location>
        <begin position="162"/>
        <end position="196"/>
    </location>
</feature>
<evidence type="ECO:0000256" key="2">
    <source>
        <dbReference type="ARBA" id="ARBA00022771"/>
    </source>
</evidence>
<dbReference type="PANTHER" id="PTHR12197">
    <property type="entry name" value="HISTONE-LYSINE N-METHYLTRANSFERASE SMYD"/>
    <property type="match status" value="1"/>
</dbReference>
<dbReference type="SMART" id="SM00184">
    <property type="entry name" value="RING"/>
    <property type="match status" value="1"/>
</dbReference>
<sequence>MVLTVDASSTCDICFDPYDFTDERRKPHVISCGHIFCKLCLLQVMPMKCPLCRTMFLQSDIHRLSANPLDPDGEQNVINDFVKRMMIPYDTTEQLRAVLEEVDTWLEGRADNEDCPVRFTRNMVGEVMHLKLGKSRDRRKIKNLHYELKSSQKKTEEYQTRLSEMAGKERELRDKIRQFQDEIESLRAQIANQKGRNKIQPLANPLPAPPRLVNTSVLATHARSSHPAWVQPPPERPFIRYVNEANMPVAHNPVTPHIYAPTARYPSRRNTEPGIMQSDGLLTFNNPPYHTPSPINRPRERTPTFVRENTPRRAASIQSNDDAAYWTCLTTNDWLPEKAGSPRALVHSTFASYIPQRNLSQTFMVSLYEIKTTPYGGRGVFATQTILKGTVVNTSPSPYAHVIYHEYRKEVCAQCFAYAFDAQRSTWAVKPAKDGQGVWFCSDGCRDVWEKSQTWNGVSMTGEMNIAIGKLDKTVKKSKRTKLQTPSTRDIVITQTVIDQAWQATEASSSVSEPLNDLELDMVRFLASAIINRYIEDTFHPSPKDLAGGGWLQFMELQNNELDYVRSKPHILDSHLRVYAFLRKAAIPVLRPYVEAADTVRAVLGRDQGNAFGLYEMSGDSEMLGYALYISGSYFNHDCTPNIKKERHGRAMQFFTTRDVQNGEELCTNYIDVQDDVKIRRENLLTNWYFRCSCQRCENEVKV</sequence>
<dbReference type="InterPro" id="IPR001214">
    <property type="entry name" value="SET_dom"/>
</dbReference>
<dbReference type="AlphaFoldDB" id="V2X6H5"/>
<dbReference type="SUPFAM" id="SSF82199">
    <property type="entry name" value="SET domain"/>
    <property type="match status" value="1"/>
</dbReference>
<dbReference type="InterPro" id="IPR050869">
    <property type="entry name" value="H3K4_H4K5_MeTrfase"/>
</dbReference>
<dbReference type="Pfam" id="PF14634">
    <property type="entry name" value="zf-RING_5"/>
    <property type="match status" value="1"/>
</dbReference>
<accession>V2X6H5</accession>
<dbReference type="Proteomes" id="UP000017559">
    <property type="component" value="Unassembled WGS sequence"/>
</dbReference>
<dbReference type="PANTHER" id="PTHR12197:SF294">
    <property type="entry name" value="POTENTIAL PROTEIN LYSINE METHYLTRANSFERASE SET6"/>
    <property type="match status" value="1"/>
</dbReference>
<keyword evidence="1" id="KW-0479">Metal-binding</keyword>
<protein>
    <recommendedName>
        <fullName evidence="10">SET domain-containing protein</fullName>
    </recommendedName>
</protein>
<comment type="caution">
    <text evidence="8">The sequence shown here is derived from an EMBL/GenBank/DDBJ whole genome shotgun (WGS) entry which is preliminary data.</text>
</comment>
<evidence type="ECO:0000256" key="1">
    <source>
        <dbReference type="ARBA" id="ARBA00022723"/>
    </source>
</evidence>
<dbReference type="InterPro" id="IPR017907">
    <property type="entry name" value="Znf_RING_CS"/>
</dbReference>
<dbReference type="Gene3D" id="6.10.140.2220">
    <property type="match status" value="1"/>
</dbReference>
<feature type="domain" description="RING-type" evidence="6">
    <location>
        <begin position="11"/>
        <end position="53"/>
    </location>
</feature>
<organism evidence="8 9">
    <name type="scientific">Moniliophthora roreri (strain MCA 2997)</name>
    <name type="common">Cocoa frosty pod rot fungus</name>
    <name type="synonym">Crinipellis roreri</name>
    <dbReference type="NCBI Taxonomy" id="1381753"/>
    <lineage>
        <taxon>Eukaryota</taxon>
        <taxon>Fungi</taxon>
        <taxon>Dikarya</taxon>
        <taxon>Basidiomycota</taxon>
        <taxon>Agaricomycotina</taxon>
        <taxon>Agaricomycetes</taxon>
        <taxon>Agaricomycetidae</taxon>
        <taxon>Agaricales</taxon>
        <taxon>Marasmiineae</taxon>
        <taxon>Marasmiaceae</taxon>
        <taxon>Moniliophthora</taxon>
    </lineage>
</organism>
<dbReference type="SUPFAM" id="SSF57850">
    <property type="entry name" value="RING/U-box"/>
    <property type="match status" value="1"/>
</dbReference>
<dbReference type="SMART" id="SM00317">
    <property type="entry name" value="SET"/>
    <property type="match status" value="1"/>
</dbReference>
<evidence type="ECO:0000313" key="8">
    <source>
        <dbReference type="EMBL" id="ESK94753.1"/>
    </source>
</evidence>
<keyword evidence="9" id="KW-1185">Reference proteome</keyword>
<dbReference type="Gene3D" id="2.170.270.10">
    <property type="entry name" value="SET domain"/>
    <property type="match status" value="1"/>
</dbReference>
<reference evidence="8 9" key="1">
    <citation type="journal article" date="2014" name="BMC Genomics">
        <title>Genome and secretome analysis of the hemibiotrophic fungal pathogen, Moniliophthora roreri, which causes frosty pod rot disease of cacao: mechanisms of the biotrophic and necrotrophic phases.</title>
        <authorList>
            <person name="Meinhardt L.W."/>
            <person name="Costa G.G.L."/>
            <person name="Thomazella D.P.T."/>
            <person name="Teixeira P.J.P.L."/>
            <person name="Carazzolle M.F."/>
            <person name="Schuster S.C."/>
            <person name="Carlson J.E."/>
            <person name="Guiltinan M.J."/>
            <person name="Mieczkowski P."/>
            <person name="Farmer A."/>
            <person name="Ramaraj T."/>
            <person name="Crozier J."/>
            <person name="Davis R.E."/>
            <person name="Shao J."/>
            <person name="Melnick R.L."/>
            <person name="Pereira G.A.G."/>
            <person name="Bailey B.A."/>
        </authorList>
    </citation>
    <scope>NUCLEOTIDE SEQUENCE [LARGE SCALE GENOMIC DNA]</scope>
    <source>
        <strain evidence="8 9">MCA 2997</strain>
    </source>
</reference>
<keyword evidence="5" id="KW-0175">Coiled coil</keyword>
<dbReference type="OrthoDB" id="1028014at2759"/>
<dbReference type="CDD" id="cd20071">
    <property type="entry name" value="SET_SMYD"/>
    <property type="match status" value="1"/>
</dbReference>
<dbReference type="Gene3D" id="3.30.40.10">
    <property type="entry name" value="Zinc/RING finger domain, C3HC4 (zinc finger)"/>
    <property type="match status" value="1"/>
</dbReference>
<dbReference type="InterPro" id="IPR046341">
    <property type="entry name" value="SET_dom_sf"/>
</dbReference>
<dbReference type="PROSITE" id="PS50089">
    <property type="entry name" value="ZF_RING_2"/>
    <property type="match status" value="1"/>
</dbReference>
<evidence type="ECO:0000256" key="4">
    <source>
        <dbReference type="PROSITE-ProRule" id="PRU00175"/>
    </source>
</evidence>
<evidence type="ECO:0000259" key="6">
    <source>
        <dbReference type="PROSITE" id="PS50089"/>
    </source>
</evidence>
<evidence type="ECO:0008006" key="10">
    <source>
        <dbReference type="Google" id="ProtNLM"/>
    </source>
</evidence>
<dbReference type="HOGENOM" id="CLU_392361_0_0_1"/>
<dbReference type="GO" id="GO:0005634">
    <property type="term" value="C:nucleus"/>
    <property type="evidence" value="ECO:0007669"/>
    <property type="project" value="TreeGrafter"/>
</dbReference>
<keyword evidence="2 4" id="KW-0863">Zinc-finger</keyword>
<dbReference type="Pfam" id="PF00856">
    <property type="entry name" value="SET"/>
    <property type="match status" value="1"/>
</dbReference>
<feature type="domain" description="SET" evidence="7">
    <location>
        <begin position="366"/>
        <end position="671"/>
    </location>
</feature>
<dbReference type="InterPro" id="IPR001841">
    <property type="entry name" value="Znf_RING"/>
</dbReference>
<dbReference type="KEGG" id="mrr:Moror_14248"/>
<dbReference type="GO" id="GO:0008270">
    <property type="term" value="F:zinc ion binding"/>
    <property type="evidence" value="ECO:0007669"/>
    <property type="project" value="UniProtKB-KW"/>
</dbReference>
<evidence type="ECO:0000256" key="5">
    <source>
        <dbReference type="SAM" id="Coils"/>
    </source>
</evidence>
<evidence type="ECO:0000313" key="9">
    <source>
        <dbReference type="Proteomes" id="UP000017559"/>
    </source>
</evidence>
<evidence type="ECO:0000256" key="3">
    <source>
        <dbReference type="ARBA" id="ARBA00022833"/>
    </source>
</evidence>
<dbReference type="EMBL" id="AWSO01000122">
    <property type="protein sequence ID" value="ESK94753.1"/>
    <property type="molecule type" value="Genomic_DNA"/>
</dbReference>
<gene>
    <name evidence="8" type="ORF">Moror_14248</name>
</gene>
<dbReference type="InterPro" id="IPR013083">
    <property type="entry name" value="Znf_RING/FYVE/PHD"/>
</dbReference>
<evidence type="ECO:0000259" key="7">
    <source>
        <dbReference type="PROSITE" id="PS50280"/>
    </source>
</evidence>
<keyword evidence="3" id="KW-0862">Zinc</keyword>
<dbReference type="PROSITE" id="PS50280">
    <property type="entry name" value="SET"/>
    <property type="match status" value="1"/>
</dbReference>
<dbReference type="CDD" id="cd16564">
    <property type="entry name" value="RING-HC_RNF222"/>
    <property type="match status" value="1"/>
</dbReference>